<protein>
    <submittedName>
        <fullName evidence="3">Uncharacterized protein</fullName>
    </submittedName>
</protein>
<comment type="caution">
    <text evidence="3">The sequence shown here is derived from an EMBL/GenBank/DDBJ whole genome shotgun (WGS) entry which is preliminary data.</text>
</comment>
<dbReference type="InterPro" id="IPR048655">
    <property type="entry name" value="Irp3-like_C"/>
</dbReference>
<proteinExistence type="predicted"/>
<dbReference type="GO" id="GO:0000166">
    <property type="term" value="F:nucleotide binding"/>
    <property type="evidence" value="ECO:0007669"/>
    <property type="project" value="InterPro"/>
</dbReference>
<dbReference type="InterPro" id="IPR036291">
    <property type="entry name" value="NAD(P)-bd_dom_sf"/>
</dbReference>
<name>A0A412NNH2_MEDGN</name>
<dbReference type="InterPro" id="IPR000683">
    <property type="entry name" value="Gfo/Idh/MocA-like_OxRdtase_N"/>
</dbReference>
<feature type="domain" description="Gfo/Idh/MocA-like oxidoreductase N-terminal" evidence="1">
    <location>
        <begin position="11"/>
        <end position="127"/>
    </location>
</feature>
<dbReference type="AlphaFoldDB" id="A0A412NNH2"/>
<dbReference type="Proteomes" id="UP000283834">
    <property type="component" value="Unassembled WGS sequence"/>
</dbReference>
<sequence>MKLNMENKFYRVIVCGTNFGRIYIEGITRKTTKCKLVGILSKGSQQSRKCAESNGVPLYTNVSQISSSEVDIVCVAVKSSITGGKGTEIAKECLKKGINVIQEQPVHFTDAKELYAIAIANKCHYYINNFYSKLPSGMAAIRYANKILHLADPILVEAECSIQVLYPLLDIIGKMLGGITPCKVYKTGEKNGILTILEGSINEIPLILKVENRMVSQDSDNYALLFHRIVVFTKSGQLVMDNSIGAVLWEPRYFIPKKDNILELFGDNEYSKQKVSEVLNEECLQYTYQDIYENIWPEGIANAFDEFITIIKEKCDRQFIQYQLNLCKLWNDIGTCIGPTHDIYPDKFPPICIKGL</sequence>
<dbReference type="Gene3D" id="3.40.50.720">
    <property type="entry name" value="NAD(P)-binding Rossmann-like Domain"/>
    <property type="match status" value="1"/>
</dbReference>
<evidence type="ECO:0000259" key="2">
    <source>
        <dbReference type="Pfam" id="PF21390"/>
    </source>
</evidence>
<organism evidence="3 4">
    <name type="scientific">Mediterraneibacter gnavus</name>
    <name type="common">Ruminococcus gnavus</name>
    <dbReference type="NCBI Taxonomy" id="33038"/>
    <lineage>
        <taxon>Bacteria</taxon>
        <taxon>Bacillati</taxon>
        <taxon>Bacillota</taxon>
        <taxon>Clostridia</taxon>
        <taxon>Lachnospirales</taxon>
        <taxon>Lachnospiraceae</taxon>
        <taxon>Mediterraneibacter</taxon>
    </lineage>
</organism>
<gene>
    <name evidence="3" type="ORF">DWX36_01100</name>
</gene>
<dbReference type="Pfam" id="PF01408">
    <property type="entry name" value="GFO_IDH_MocA"/>
    <property type="match status" value="1"/>
</dbReference>
<evidence type="ECO:0000313" key="3">
    <source>
        <dbReference type="EMBL" id="RGT41851.1"/>
    </source>
</evidence>
<dbReference type="PANTHER" id="PTHR43377">
    <property type="entry name" value="BILIVERDIN REDUCTASE A"/>
    <property type="match status" value="1"/>
</dbReference>
<evidence type="ECO:0000259" key="1">
    <source>
        <dbReference type="Pfam" id="PF01408"/>
    </source>
</evidence>
<evidence type="ECO:0000313" key="4">
    <source>
        <dbReference type="Proteomes" id="UP000283834"/>
    </source>
</evidence>
<dbReference type="NCBIfam" id="TIGR01761">
    <property type="entry name" value="thiaz-red"/>
    <property type="match status" value="1"/>
</dbReference>
<dbReference type="Pfam" id="PF21390">
    <property type="entry name" value="Irp3-like_C"/>
    <property type="match status" value="1"/>
</dbReference>
<dbReference type="InterPro" id="IPR010091">
    <property type="entry name" value="Thiazolinyl_imide_reductase"/>
</dbReference>
<feature type="domain" description="Thiazolinyl imine reductase-like C-terminal" evidence="2">
    <location>
        <begin position="153"/>
        <end position="249"/>
    </location>
</feature>
<dbReference type="PANTHER" id="PTHR43377:SF1">
    <property type="entry name" value="BILIVERDIN REDUCTASE A"/>
    <property type="match status" value="1"/>
</dbReference>
<accession>A0A412NNH2</accession>
<dbReference type="InterPro" id="IPR051450">
    <property type="entry name" value="Gfo/Idh/MocA_Oxidoreductases"/>
</dbReference>
<reference evidence="3 4" key="1">
    <citation type="submission" date="2018-08" db="EMBL/GenBank/DDBJ databases">
        <title>A genome reference for cultivated species of the human gut microbiota.</title>
        <authorList>
            <person name="Zou Y."/>
            <person name="Xue W."/>
            <person name="Luo G."/>
        </authorList>
    </citation>
    <scope>NUCLEOTIDE SEQUENCE [LARGE SCALE GENOMIC DNA]</scope>
    <source>
        <strain evidence="3 4">AF19-16AC</strain>
    </source>
</reference>
<dbReference type="EMBL" id="QRWQ01000001">
    <property type="protein sequence ID" value="RGT41851.1"/>
    <property type="molecule type" value="Genomic_DNA"/>
</dbReference>
<dbReference type="SUPFAM" id="SSF51735">
    <property type="entry name" value="NAD(P)-binding Rossmann-fold domains"/>
    <property type="match status" value="1"/>
</dbReference>
<dbReference type="Gene3D" id="3.30.360.10">
    <property type="entry name" value="Dihydrodipicolinate Reductase, domain 2"/>
    <property type="match status" value="1"/>
</dbReference>